<dbReference type="PANTHER" id="PTHR35046:SF9">
    <property type="entry name" value="RNA-DIRECTED DNA POLYMERASE"/>
    <property type="match status" value="1"/>
</dbReference>
<organism evidence="1 2">
    <name type="scientific">Mucuna pruriens</name>
    <name type="common">Velvet bean</name>
    <name type="synonym">Dolichos pruriens</name>
    <dbReference type="NCBI Taxonomy" id="157652"/>
    <lineage>
        <taxon>Eukaryota</taxon>
        <taxon>Viridiplantae</taxon>
        <taxon>Streptophyta</taxon>
        <taxon>Embryophyta</taxon>
        <taxon>Tracheophyta</taxon>
        <taxon>Spermatophyta</taxon>
        <taxon>Magnoliopsida</taxon>
        <taxon>eudicotyledons</taxon>
        <taxon>Gunneridae</taxon>
        <taxon>Pentapetalae</taxon>
        <taxon>rosids</taxon>
        <taxon>fabids</taxon>
        <taxon>Fabales</taxon>
        <taxon>Fabaceae</taxon>
        <taxon>Papilionoideae</taxon>
        <taxon>50 kb inversion clade</taxon>
        <taxon>NPAAA clade</taxon>
        <taxon>indigoferoid/millettioid clade</taxon>
        <taxon>Phaseoleae</taxon>
        <taxon>Mucuna</taxon>
    </lineage>
</organism>
<evidence type="ECO:0000313" key="2">
    <source>
        <dbReference type="Proteomes" id="UP000257109"/>
    </source>
</evidence>
<sequence>MGRNFVGLIQPNGLPILYVDNNMDESNNLQDPLQGIEGPMTRARTKSVKEALQCLVKDIQAKDVDKQVSVPFVVGKYKDEVLCDVIPVEKITLVPLSPKQDFQDVFLNEVPSDLLSIRGIEHHIDLIPRIFLPKRPTYKSYPNETTEIQK</sequence>
<dbReference type="EMBL" id="QJKJ01000417">
    <property type="protein sequence ID" value="RDY12732.1"/>
    <property type="molecule type" value="Genomic_DNA"/>
</dbReference>
<accession>A0A371ICE3</accession>
<keyword evidence="2" id="KW-1185">Reference proteome</keyword>
<dbReference type="PANTHER" id="PTHR35046">
    <property type="entry name" value="ZINC KNUCKLE (CCHC-TYPE) FAMILY PROTEIN"/>
    <property type="match status" value="1"/>
</dbReference>
<evidence type="ECO:0000313" key="1">
    <source>
        <dbReference type="EMBL" id="RDY12732.1"/>
    </source>
</evidence>
<name>A0A371ICE3_MUCPR</name>
<protein>
    <submittedName>
        <fullName evidence="1">Uncharacterized protein</fullName>
    </submittedName>
</protein>
<comment type="caution">
    <text evidence="1">The sequence shown here is derived from an EMBL/GenBank/DDBJ whole genome shotgun (WGS) entry which is preliminary data.</text>
</comment>
<gene>
    <name evidence="1" type="ORF">CR513_02436</name>
</gene>
<proteinExistence type="predicted"/>
<dbReference type="OrthoDB" id="1934635at2759"/>
<reference evidence="1" key="1">
    <citation type="submission" date="2018-05" db="EMBL/GenBank/DDBJ databases">
        <title>Draft genome of Mucuna pruriens seed.</title>
        <authorList>
            <person name="Nnadi N.E."/>
            <person name="Vos R."/>
            <person name="Hasami M.H."/>
            <person name="Devisetty U.K."/>
            <person name="Aguiy J.C."/>
        </authorList>
    </citation>
    <scope>NUCLEOTIDE SEQUENCE [LARGE SCALE GENOMIC DNA]</scope>
    <source>
        <strain evidence="1">JCA_2017</strain>
    </source>
</reference>
<feature type="non-terminal residue" evidence="1">
    <location>
        <position position="1"/>
    </location>
</feature>
<dbReference type="Proteomes" id="UP000257109">
    <property type="component" value="Unassembled WGS sequence"/>
</dbReference>
<dbReference type="AlphaFoldDB" id="A0A371ICE3"/>